<keyword evidence="1" id="KW-0812">Transmembrane</keyword>
<sequence>MVQRVLLAVLLGYFLSAEIAGLVGVSLTRFLDLSESATLSAMFAFIIYTLVILWAFADRSLIRLWVCIPGGAISCYSLSTYLAAGVSI</sequence>
<evidence type="ECO:0008006" key="4">
    <source>
        <dbReference type="Google" id="ProtNLM"/>
    </source>
</evidence>
<accession>A0A2A5AZP0</accession>
<feature type="transmembrane region" description="Helical" evidence="1">
    <location>
        <begin position="37"/>
        <end position="57"/>
    </location>
</feature>
<gene>
    <name evidence="2" type="ORF">COA96_08695</name>
</gene>
<dbReference type="EMBL" id="NVVJ01000023">
    <property type="protein sequence ID" value="PCJ24777.1"/>
    <property type="molecule type" value="Genomic_DNA"/>
</dbReference>
<organism evidence="2 3">
    <name type="scientific">SAR86 cluster bacterium</name>
    <dbReference type="NCBI Taxonomy" id="2030880"/>
    <lineage>
        <taxon>Bacteria</taxon>
        <taxon>Pseudomonadati</taxon>
        <taxon>Pseudomonadota</taxon>
        <taxon>Gammaproteobacteria</taxon>
        <taxon>SAR86 cluster</taxon>
    </lineage>
</organism>
<evidence type="ECO:0000313" key="2">
    <source>
        <dbReference type="EMBL" id="PCJ24777.1"/>
    </source>
</evidence>
<feature type="transmembrane region" description="Helical" evidence="1">
    <location>
        <begin position="64"/>
        <end position="84"/>
    </location>
</feature>
<evidence type="ECO:0000256" key="1">
    <source>
        <dbReference type="SAM" id="Phobius"/>
    </source>
</evidence>
<reference evidence="3" key="1">
    <citation type="submission" date="2017-08" db="EMBL/GenBank/DDBJ databases">
        <title>A dynamic microbial community with high functional redundancy inhabits the cold, oxic subseafloor aquifer.</title>
        <authorList>
            <person name="Tully B.J."/>
            <person name="Wheat C.G."/>
            <person name="Glazer B.T."/>
            <person name="Huber J.A."/>
        </authorList>
    </citation>
    <scope>NUCLEOTIDE SEQUENCE [LARGE SCALE GENOMIC DNA]</scope>
</reference>
<dbReference type="AlphaFoldDB" id="A0A2A5AZP0"/>
<evidence type="ECO:0000313" key="3">
    <source>
        <dbReference type="Proteomes" id="UP000218327"/>
    </source>
</evidence>
<dbReference type="Proteomes" id="UP000218327">
    <property type="component" value="Unassembled WGS sequence"/>
</dbReference>
<protein>
    <recommendedName>
        <fullName evidence="4">Iron transporter</fullName>
    </recommendedName>
</protein>
<proteinExistence type="predicted"/>
<name>A0A2A5AZP0_9GAMM</name>
<keyword evidence="1" id="KW-0472">Membrane</keyword>
<keyword evidence="1" id="KW-1133">Transmembrane helix</keyword>
<comment type="caution">
    <text evidence="2">The sequence shown here is derived from an EMBL/GenBank/DDBJ whole genome shotgun (WGS) entry which is preliminary data.</text>
</comment>